<organism evidence="1 2">
    <name type="scientific">Rosa chinensis</name>
    <name type="common">China rose</name>
    <dbReference type="NCBI Taxonomy" id="74649"/>
    <lineage>
        <taxon>Eukaryota</taxon>
        <taxon>Viridiplantae</taxon>
        <taxon>Streptophyta</taxon>
        <taxon>Embryophyta</taxon>
        <taxon>Tracheophyta</taxon>
        <taxon>Spermatophyta</taxon>
        <taxon>Magnoliopsida</taxon>
        <taxon>eudicotyledons</taxon>
        <taxon>Gunneridae</taxon>
        <taxon>Pentapetalae</taxon>
        <taxon>rosids</taxon>
        <taxon>fabids</taxon>
        <taxon>Rosales</taxon>
        <taxon>Rosaceae</taxon>
        <taxon>Rosoideae</taxon>
        <taxon>Rosoideae incertae sedis</taxon>
        <taxon>Rosa</taxon>
    </lineage>
</organism>
<comment type="caution">
    <text evidence="1">The sequence shown here is derived from an EMBL/GenBank/DDBJ whole genome shotgun (WGS) entry which is preliminary data.</text>
</comment>
<evidence type="ECO:0000313" key="1">
    <source>
        <dbReference type="EMBL" id="PRQ55358.1"/>
    </source>
</evidence>
<dbReference type="AlphaFoldDB" id="A0A2P6S9I2"/>
<gene>
    <name evidence="1" type="ORF">RchiOBHm_Chr1g0323711</name>
</gene>
<accession>A0A2P6S9I2</accession>
<proteinExistence type="predicted"/>
<sequence>MSLWYLFFQKSYGERESNERINGGFREVPPASDQITAYHRCRQLRLDVAYLPALFFLFKKRPTTKKRSSKCAMVFRQFSGYFPAMFCFNSGMKFGQFVELYMLLYLNSSFD</sequence>
<dbReference type="Gramene" id="PRQ55358">
    <property type="protein sequence ID" value="PRQ55358"/>
    <property type="gene ID" value="RchiOBHm_Chr1g0323711"/>
</dbReference>
<protein>
    <submittedName>
        <fullName evidence="1">Uncharacterized protein</fullName>
    </submittedName>
</protein>
<reference evidence="1 2" key="1">
    <citation type="journal article" date="2018" name="Nat. Genet.">
        <title>The Rosa genome provides new insights in the design of modern roses.</title>
        <authorList>
            <person name="Bendahmane M."/>
        </authorList>
    </citation>
    <scope>NUCLEOTIDE SEQUENCE [LARGE SCALE GENOMIC DNA]</scope>
    <source>
        <strain evidence="2">cv. Old Blush</strain>
    </source>
</reference>
<evidence type="ECO:0000313" key="2">
    <source>
        <dbReference type="Proteomes" id="UP000238479"/>
    </source>
</evidence>
<keyword evidence="2" id="KW-1185">Reference proteome</keyword>
<dbReference type="Proteomes" id="UP000238479">
    <property type="component" value="Chromosome 1"/>
</dbReference>
<name>A0A2P6S9I2_ROSCH</name>
<dbReference type="EMBL" id="PDCK01000039">
    <property type="protein sequence ID" value="PRQ55358.1"/>
    <property type="molecule type" value="Genomic_DNA"/>
</dbReference>